<dbReference type="AlphaFoldDB" id="A0A6A5K2X1"/>
<dbReference type="Gene3D" id="3.30.420.10">
    <property type="entry name" value="Ribonuclease H-like superfamily/Ribonuclease H"/>
    <property type="match status" value="1"/>
</dbReference>
<sequence>MTDLKLFAFVDASFANNKDMSSQMGYTIVLGNEITNNTSFTIRGKFVLASEIYAMAHGVDIAIAIGSTLNIIMDRLSLPHVPIVVCTDSLSLYECLVKLGATKEKRLMIDIMALREAYERGELKDIRWIDGRDNPADSMTKATADTSMEQLINTNELELRVQGWVNRAKPHDNNTPSHPTPHQQQKER</sequence>
<gene>
    <name evidence="2" type="ORF">BDW02DRAFT_601716</name>
</gene>
<dbReference type="OrthoDB" id="3758164at2759"/>
<evidence type="ECO:0000313" key="2">
    <source>
        <dbReference type="EMBL" id="KAF1830426.1"/>
    </source>
</evidence>
<accession>A0A6A5K2X1</accession>
<name>A0A6A5K2X1_9PLEO</name>
<feature type="compositionally biased region" description="Polar residues" evidence="1">
    <location>
        <begin position="173"/>
        <end position="188"/>
    </location>
</feature>
<dbReference type="InterPro" id="IPR036397">
    <property type="entry name" value="RNaseH_sf"/>
</dbReference>
<keyword evidence="3" id="KW-1185">Reference proteome</keyword>
<proteinExistence type="predicted"/>
<organism evidence="2 3">
    <name type="scientific">Decorospora gaudefroyi</name>
    <dbReference type="NCBI Taxonomy" id="184978"/>
    <lineage>
        <taxon>Eukaryota</taxon>
        <taxon>Fungi</taxon>
        <taxon>Dikarya</taxon>
        <taxon>Ascomycota</taxon>
        <taxon>Pezizomycotina</taxon>
        <taxon>Dothideomycetes</taxon>
        <taxon>Pleosporomycetidae</taxon>
        <taxon>Pleosporales</taxon>
        <taxon>Pleosporineae</taxon>
        <taxon>Pleosporaceae</taxon>
        <taxon>Decorospora</taxon>
    </lineage>
</organism>
<feature type="region of interest" description="Disordered" evidence="1">
    <location>
        <begin position="167"/>
        <end position="188"/>
    </location>
</feature>
<evidence type="ECO:0008006" key="4">
    <source>
        <dbReference type="Google" id="ProtNLM"/>
    </source>
</evidence>
<reference evidence="2" key="1">
    <citation type="submission" date="2020-01" db="EMBL/GenBank/DDBJ databases">
        <authorList>
            <consortium name="DOE Joint Genome Institute"/>
            <person name="Haridas S."/>
            <person name="Albert R."/>
            <person name="Binder M."/>
            <person name="Bloem J."/>
            <person name="Labutti K."/>
            <person name="Salamov A."/>
            <person name="Andreopoulos B."/>
            <person name="Baker S.E."/>
            <person name="Barry K."/>
            <person name="Bills G."/>
            <person name="Bluhm B.H."/>
            <person name="Cannon C."/>
            <person name="Castanera R."/>
            <person name="Culley D.E."/>
            <person name="Daum C."/>
            <person name="Ezra D."/>
            <person name="Gonzalez J.B."/>
            <person name="Henrissat B."/>
            <person name="Kuo A."/>
            <person name="Liang C."/>
            <person name="Lipzen A."/>
            <person name="Lutzoni F."/>
            <person name="Magnuson J."/>
            <person name="Mondo S."/>
            <person name="Nolan M."/>
            <person name="Ohm R."/>
            <person name="Pangilinan J."/>
            <person name="Park H.-J."/>
            <person name="Ramirez L."/>
            <person name="Alfaro M."/>
            <person name="Sun H."/>
            <person name="Tritt A."/>
            <person name="Yoshinaga Y."/>
            <person name="Zwiers L.-H."/>
            <person name="Turgeon B.G."/>
            <person name="Goodwin S.B."/>
            <person name="Spatafora J.W."/>
            <person name="Crous P.W."/>
            <person name="Grigoriev I.V."/>
        </authorList>
    </citation>
    <scope>NUCLEOTIDE SEQUENCE</scope>
    <source>
        <strain evidence="2">P77</strain>
    </source>
</reference>
<dbReference type="Proteomes" id="UP000800040">
    <property type="component" value="Unassembled WGS sequence"/>
</dbReference>
<dbReference type="GO" id="GO:0003676">
    <property type="term" value="F:nucleic acid binding"/>
    <property type="evidence" value="ECO:0007669"/>
    <property type="project" value="InterPro"/>
</dbReference>
<evidence type="ECO:0000313" key="3">
    <source>
        <dbReference type="Proteomes" id="UP000800040"/>
    </source>
</evidence>
<protein>
    <recommendedName>
        <fullName evidence="4">RNase H type-1 domain-containing protein</fullName>
    </recommendedName>
</protein>
<dbReference type="EMBL" id="ML975397">
    <property type="protein sequence ID" value="KAF1830426.1"/>
    <property type="molecule type" value="Genomic_DNA"/>
</dbReference>
<evidence type="ECO:0000256" key="1">
    <source>
        <dbReference type="SAM" id="MobiDB-lite"/>
    </source>
</evidence>